<dbReference type="EMBL" id="GBRH01244545">
    <property type="protein sequence ID" value="JAD53350.1"/>
    <property type="molecule type" value="Transcribed_RNA"/>
</dbReference>
<dbReference type="AlphaFoldDB" id="A0A0A9AWP7"/>
<reference evidence="1" key="2">
    <citation type="journal article" date="2015" name="Data Brief">
        <title>Shoot transcriptome of the giant reed, Arundo donax.</title>
        <authorList>
            <person name="Barrero R.A."/>
            <person name="Guerrero F.D."/>
            <person name="Moolhuijzen P."/>
            <person name="Goolsby J.A."/>
            <person name="Tidwell J."/>
            <person name="Bellgard S.E."/>
            <person name="Bellgard M.I."/>
        </authorList>
    </citation>
    <scope>NUCLEOTIDE SEQUENCE</scope>
    <source>
        <tissue evidence="1">Shoot tissue taken approximately 20 cm above the soil surface</tissue>
    </source>
</reference>
<sequence>MLLNRIGTSMTPIPTRKHTRVAGINYMLQSGMLWQKREFGVRSKVQMGQRRAQWKALCRKGWFLTVAVFLALGSRQLKIARFLKQEKYHCLY</sequence>
<organism evidence="1">
    <name type="scientific">Arundo donax</name>
    <name type="common">Giant reed</name>
    <name type="synonym">Donax arundinaceus</name>
    <dbReference type="NCBI Taxonomy" id="35708"/>
    <lineage>
        <taxon>Eukaryota</taxon>
        <taxon>Viridiplantae</taxon>
        <taxon>Streptophyta</taxon>
        <taxon>Embryophyta</taxon>
        <taxon>Tracheophyta</taxon>
        <taxon>Spermatophyta</taxon>
        <taxon>Magnoliopsida</taxon>
        <taxon>Liliopsida</taxon>
        <taxon>Poales</taxon>
        <taxon>Poaceae</taxon>
        <taxon>PACMAD clade</taxon>
        <taxon>Arundinoideae</taxon>
        <taxon>Arundineae</taxon>
        <taxon>Arundo</taxon>
    </lineage>
</organism>
<proteinExistence type="predicted"/>
<evidence type="ECO:0000313" key="1">
    <source>
        <dbReference type="EMBL" id="JAD53350.1"/>
    </source>
</evidence>
<reference evidence="1" key="1">
    <citation type="submission" date="2014-09" db="EMBL/GenBank/DDBJ databases">
        <authorList>
            <person name="Magalhaes I.L.F."/>
            <person name="Oliveira U."/>
            <person name="Santos F.R."/>
            <person name="Vidigal T.H.D.A."/>
            <person name="Brescovit A.D."/>
            <person name="Santos A.J."/>
        </authorList>
    </citation>
    <scope>NUCLEOTIDE SEQUENCE</scope>
    <source>
        <tissue evidence="1">Shoot tissue taken approximately 20 cm above the soil surface</tissue>
    </source>
</reference>
<accession>A0A0A9AWP7</accession>
<protein>
    <submittedName>
        <fullName evidence="1">Uncharacterized protein</fullName>
    </submittedName>
</protein>
<name>A0A0A9AWP7_ARUDO</name>